<dbReference type="SMART" id="SM00212">
    <property type="entry name" value="UBCc"/>
    <property type="match status" value="1"/>
</dbReference>
<evidence type="ECO:0000313" key="9">
    <source>
        <dbReference type="Proteomes" id="UP000290288"/>
    </source>
</evidence>
<keyword evidence="2" id="KW-0808">Transferase</keyword>
<feature type="domain" description="UBC core" evidence="7">
    <location>
        <begin position="6"/>
        <end position="152"/>
    </location>
</feature>
<keyword evidence="3" id="KW-0547">Nucleotide-binding</keyword>
<keyword evidence="9" id="KW-1185">Reference proteome</keyword>
<feature type="compositionally biased region" description="Low complexity" evidence="6">
    <location>
        <begin position="249"/>
        <end position="259"/>
    </location>
</feature>
<feature type="compositionally biased region" description="Low complexity" evidence="6">
    <location>
        <begin position="180"/>
        <end position="227"/>
    </location>
</feature>
<evidence type="ECO:0000256" key="2">
    <source>
        <dbReference type="ARBA" id="ARBA00022679"/>
    </source>
</evidence>
<reference evidence="8 9" key="1">
    <citation type="submission" date="2019-01" db="EMBL/GenBank/DDBJ databases">
        <title>Draft genome sequence of Psathyrella aberdarensis IHI B618.</title>
        <authorList>
            <person name="Buettner E."/>
            <person name="Kellner H."/>
        </authorList>
    </citation>
    <scope>NUCLEOTIDE SEQUENCE [LARGE SCALE GENOMIC DNA]</scope>
    <source>
        <strain evidence="8 9">IHI B618</strain>
    </source>
</reference>
<dbReference type="InterPro" id="IPR016135">
    <property type="entry name" value="UBQ-conjugating_enzyme/RWD"/>
</dbReference>
<dbReference type="GO" id="GO:0061631">
    <property type="term" value="F:ubiquitin conjugating enzyme activity"/>
    <property type="evidence" value="ECO:0007669"/>
    <property type="project" value="UniProtKB-EC"/>
</dbReference>
<evidence type="ECO:0000256" key="1">
    <source>
        <dbReference type="ARBA" id="ARBA00012486"/>
    </source>
</evidence>
<comment type="caution">
    <text evidence="8">The sequence shown here is derived from an EMBL/GenBank/DDBJ whole genome shotgun (WGS) entry which is preliminary data.</text>
</comment>
<dbReference type="GO" id="GO:0005524">
    <property type="term" value="F:ATP binding"/>
    <property type="evidence" value="ECO:0007669"/>
    <property type="project" value="UniProtKB-KW"/>
</dbReference>
<keyword evidence="5" id="KW-0067">ATP-binding</keyword>
<dbReference type="AlphaFoldDB" id="A0A4Q2DBC0"/>
<sequence>MAPSTTTMKRIRREMADIQKEDLGNITLAPLEDNMHIWRGSIPGPEGSVYEGGVFHVEINLPNDYPFSAPKAMLKTRIYHMNISEQGSICIDILKNNWSPALSLFKVMLSLSSLLTDPNPRDPLVPSIATEYMRNRKAHDTKARQWTELYAKPKPAAAPKPQAPAPQPVPPSHPAPGQISPGRSSRLRRAAAAAAVPPTAAGLSSAISHPRASALSSSSAGPSRPHSQTTSGASTPIVIDDSDDEGNGNSRNRASASTSRSKRKRGEESSSQGAGASSSSSRANRRNVVAVLDLSEDDADASGNAGPSSSRAKRARIGRGPAAAVPSDDVIVIED</sequence>
<feature type="compositionally biased region" description="Pro residues" evidence="6">
    <location>
        <begin position="156"/>
        <end position="174"/>
    </location>
</feature>
<name>A0A4Q2DBC0_9AGAR</name>
<evidence type="ECO:0000256" key="3">
    <source>
        <dbReference type="ARBA" id="ARBA00022741"/>
    </source>
</evidence>
<dbReference type="FunFam" id="3.10.110.10:FF:000060">
    <property type="entry name" value="Ubiquitin conjugating enzyme (UbcB)"/>
    <property type="match status" value="1"/>
</dbReference>
<evidence type="ECO:0000256" key="6">
    <source>
        <dbReference type="SAM" id="MobiDB-lite"/>
    </source>
</evidence>
<dbReference type="OrthoDB" id="7851174at2759"/>
<accession>A0A4Q2DBC0</accession>
<dbReference type="PROSITE" id="PS50127">
    <property type="entry name" value="UBC_2"/>
    <property type="match status" value="1"/>
</dbReference>
<dbReference type="EMBL" id="SDEE01000384">
    <property type="protein sequence ID" value="RXW16957.1"/>
    <property type="molecule type" value="Genomic_DNA"/>
</dbReference>
<protein>
    <recommendedName>
        <fullName evidence="1">E2 ubiquitin-conjugating enzyme</fullName>
        <ecNumber evidence="1">2.3.2.23</ecNumber>
    </recommendedName>
</protein>
<dbReference type="PANTHER" id="PTHR24068">
    <property type="entry name" value="UBIQUITIN-CONJUGATING ENZYME E2"/>
    <property type="match status" value="1"/>
</dbReference>
<dbReference type="EC" id="2.3.2.23" evidence="1"/>
<feature type="region of interest" description="Disordered" evidence="6">
    <location>
        <begin position="154"/>
        <end position="328"/>
    </location>
</feature>
<evidence type="ECO:0000256" key="5">
    <source>
        <dbReference type="ARBA" id="ARBA00022840"/>
    </source>
</evidence>
<proteinExistence type="predicted"/>
<evidence type="ECO:0000259" key="7">
    <source>
        <dbReference type="PROSITE" id="PS50127"/>
    </source>
</evidence>
<dbReference type="SUPFAM" id="SSF54495">
    <property type="entry name" value="UBC-like"/>
    <property type="match status" value="1"/>
</dbReference>
<organism evidence="8 9">
    <name type="scientific">Candolleomyces aberdarensis</name>
    <dbReference type="NCBI Taxonomy" id="2316362"/>
    <lineage>
        <taxon>Eukaryota</taxon>
        <taxon>Fungi</taxon>
        <taxon>Dikarya</taxon>
        <taxon>Basidiomycota</taxon>
        <taxon>Agaricomycotina</taxon>
        <taxon>Agaricomycetes</taxon>
        <taxon>Agaricomycetidae</taxon>
        <taxon>Agaricales</taxon>
        <taxon>Agaricineae</taxon>
        <taxon>Psathyrellaceae</taxon>
        <taxon>Candolleomyces</taxon>
    </lineage>
</organism>
<dbReference type="Pfam" id="PF00179">
    <property type="entry name" value="UQ_con"/>
    <property type="match status" value="1"/>
</dbReference>
<gene>
    <name evidence="8" type="ORF">EST38_g8892</name>
</gene>
<feature type="compositionally biased region" description="Low complexity" evidence="6">
    <location>
        <begin position="269"/>
        <end position="291"/>
    </location>
</feature>
<dbReference type="Proteomes" id="UP000290288">
    <property type="component" value="Unassembled WGS sequence"/>
</dbReference>
<keyword evidence="4" id="KW-0833">Ubl conjugation pathway</keyword>
<evidence type="ECO:0000313" key="8">
    <source>
        <dbReference type="EMBL" id="RXW16957.1"/>
    </source>
</evidence>
<dbReference type="InterPro" id="IPR000608">
    <property type="entry name" value="UBC"/>
</dbReference>
<dbReference type="STRING" id="2316362.A0A4Q2DBC0"/>
<evidence type="ECO:0000256" key="4">
    <source>
        <dbReference type="ARBA" id="ARBA00022786"/>
    </source>
</evidence>
<dbReference type="Gene3D" id="3.10.110.10">
    <property type="entry name" value="Ubiquitin Conjugating Enzyme"/>
    <property type="match status" value="1"/>
</dbReference>